<organism evidence="2 3">
    <name type="scientific">Neiella holothuriorum</name>
    <dbReference type="NCBI Taxonomy" id="2870530"/>
    <lineage>
        <taxon>Bacteria</taxon>
        <taxon>Pseudomonadati</taxon>
        <taxon>Pseudomonadota</taxon>
        <taxon>Gammaproteobacteria</taxon>
        <taxon>Alteromonadales</taxon>
        <taxon>Echinimonadaceae</taxon>
        <taxon>Neiella</taxon>
    </lineage>
</organism>
<protein>
    <submittedName>
        <fullName evidence="2">Uncharacterized protein</fullName>
    </submittedName>
</protein>
<keyword evidence="1" id="KW-0732">Signal</keyword>
<comment type="caution">
    <text evidence="2">The sequence shown here is derived from an EMBL/GenBank/DDBJ whole genome shotgun (WGS) entry which is preliminary data.</text>
</comment>
<sequence length="207" mass="23420">MKYFVSSTILAFGVLLLSLNSVCHAMTDDYLDYQSLSSTANSSTELPTGQQAYDEFDANQQYDFLSLTRARQAVVQTYNSFYQSLVNYSHKIEILPAATDGFYDTQAESYRYFSMPLVALPSDNVRFELFTQAYDPLFYALSHRSQDDPLQQYMPYADIEFTEAKMAFGLGATMALDERTRLRSVYTTGTIPGLGDANLGLQLQFDF</sequence>
<dbReference type="Proteomes" id="UP001166251">
    <property type="component" value="Unassembled WGS sequence"/>
</dbReference>
<evidence type="ECO:0000313" key="3">
    <source>
        <dbReference type="Proteomes" id="UP001166251"/>
    </source>
</evidence>
<gene>
    <name evidence="2" type="ORF">K0504_03885</name>
</gene>
<evidence type="ECO:0000313" key="2">
    <source>
        <dbReference type="EMBL" id="MBW8190167.1"/>
    </source>
</evidence>
<keyword evidence="3" id="KW-1185">Reference proteome</keyword>
<feature type="chain" id="PRO_5046504429" evidence="1">
    <location>
        <begin position="26"/>
        <end position="207"/>
    </location>
</feature>
<proteinExistence type="predicted"/>
<reference evidence="2" key="1">
    <citation type="submission" date="2021-07" db="EMBL/GenBank/DDBJ databases">
        <title>Neiella marina sp. nov., isolated from the intestinal content of sea cucumber Apostichopus japonicus.</title>
        <authorList>
            <person name="Bai X."/>
        </authorList>
    </citation>
    <scope>NUCLEOTIDE SEQUENCE</scope>
    <source>
        <strain evidence="2">126</strain>
    </source>
</reference>
<dbReference type="RefSeq" id="WP_220102850.1">
    <property type="nucleotide sequence ID" value="NZ_JAHZSS010000003.1"/>
</dbReference>
<feature type="signal peptide" evidence="1">
    <location>
        <begin position="1"/>
        <end position="25"/>
    </location>
</feature>
<evidence type="ECO:0000256" key="1">
    <source>
        <dbReference type="SAM" id="SignalP"/>
    </source>
</evidence>
<dbReference type="EMBL" id="JAHZSS010000003">
    <property type="protein sequence ID" value="MBW8190167.1"/>
    <property type="molecule type" value="Genomic_DNA"/>
</dbReference>
<accession>A0ABS7ECV1</accession>
<name>A0ABS7ECV1_9GAMM</name>